<proteinExistence type="predicted"/>
<accession>A0ABS8RW22</accession>
<dbReference type="Proteomes" id="UP000823775">
    <property type="component" value="Unassembled WGS sequence"/>
</dbReference>
<keyword evidence="1" id="KW-0732">Signal</keyword>
<reference evidence="2 3" key="1">
    <citation type="journal article" date="2021" name="BMC Genomics">
        <title>Datura genome reveals duplications of psychoactive alkaloid biosynthetic genes and high mutation rate following tissue culture.</title>
        <authorList>
            <person name="Rajewski A."/>
            <person name="Carter-House D."/>
            <person name="Stajich J."/>
            <person name="Litt A."/>
        </authorList>
    </citation>
    <scope>NUCLEOTIDE SEQUENCE [LARGE SCALE GENOMIC DNA]</scope>
    <source>
        <strain evidence="2">AR-01</strain>
    </source>
</reference>
<sequence length="115" mass="12356">MSCMDLSTFYLVVVQFIVFSACRLVPELCYHGSLVGPVAIRVVRDLVASLDEPSAPLAHPVVPEAKEAGRDLVTPAPYVPPAPKGEIRGEPVPPIPPIISSIGDTEKAIWLLTQE</sequence>
<evidence type="ECO:0000313" key="2">
    <source>
        <dbReference type="EMBL" id="MCD7450446.1"/>
    </source>
</evidence>
<name>A0ABS8RW22_DATST</name>
<protein>
    <submittedName>
        <fullName evidence="2">Uncharacterized protein</fullName>
    </submittedName>
</protein>
<feature type="non-terminal residue" evidence="2">
    <location>
        <position position="1"/>
    </location>
</feature>
<evidence type="ECO:0000256" key="1">
    <source>
        <dbReference type="SAM" id="SignalP"/>
    </source>
</evidence>
<feature type="non-terminal residue" evidence="2">
    <location>
        <position position="115"/>
    </location>
</feature>
<gene>
    <name evidence="2" type="ORF">HAX54_006512</name>
</gene>
<keyword evidence="3" id="KW-1185">Reference proteome</keyword>
<feature type="chain" id="PRO_5046387397" evidence="1">
    <location>
        <begin position="23"/>
        <end position="115"/>
    </location>
</feature>
<evidence type="ECO:0000313" key="3">
    <source>
        <dbReference type="Proteomes" id="UP000823775"/>
    </source>
</evidence>
<feature type="signal peptide" evidence="1">
    <location>
        <begin position="1"/>
        <end position="22"/>
    </location>
</feature>
<comment type="caution">
    <text evidence="2">The sequence shown here is derived from an EMBL/GenBank/DDBJ whole genome shotgun (WGS) entry which is preliminary data.</text>
</comment>
<organism evidence="2 3">
    <name type="scientific">Datura stramonium</name>
    <name type="common">Jimsonweed</name>
    <name type="synonym">Common thornapple</name>
    <dbReference type="NCBI Taxonomy" id="4076"/>
    <lineage>
        <taxon>Eukaryota</taxon>
        <taxon>Viridiplantae</taxon>
        <taxon>Streptophyta</taxon>
        <taxon>Embryophyta</taxon>
        <taxon>Tracheophyta</taxon>
        <taxon>Spermatophyta</taxon>
        <taxon>Magnoliopsida</taxon>
        <taxon>eudicotyledons</taxon>
        <taxon>Gunneridae</taxon>
        <taxon>Pentapetalae</taxon>
        <taxon>asterids</taxon>
        <taxon>lamiids</taxon>
        <taxon>Solanales</taxon>
        <taxon>Solanaceae</taxon>
        <taxon>Solanoideae</taxon>
        <taxon>Datureae</taxon>
        <taxon>Datura</taxon>
    </lineage>
</organism>
<dbReference type="EMBL" id="JACEIK010000133">
    <property type="protein sequence ID" value="MCD7450446.1"/>
    <property type="molecule type" value="Genomic_DNA"/>
</dbReference>